<comment type="caution">
    <text evidence="2">The sequence shown here is derived from an EMBL/GenBank/DDBJ whole genome shotgun (WGS) entry which is preliminary data.</text>
</comment>
<evidence type="ECO:0000256" key="1">
    <source>
        <dbReference type="SAM" id="Phobius"/>
    </source>
</evidence>
<keyword evidence="1" id="KW-1133">Transmembrane helix</keyword>
<evidence type="ECO:0000313" key="2">
    <source>
        <dbReference type="EMBL" id="MBF1447729.1"/>
    </source>
</evidence>
<name>A0A9D5WZQ2_9BACT</name>
<proteinExistence type="predicted"/>
<dbReference type="AlphaFoldDB" id="A0A9D5WZQ2"/>
<sequence>MEFKSLKNIESSFRQIRLFGIIFLCLCTAIVGYTLWSSYRFAERQREKIYVLDGGKSLMLALSQDLSQNRPAEAREHVRRFH</sequence>
<evidence type="ECO:0000313" key="3">
    <source>
        <dbReference type="Proteomes" id="UP000787419"/>
    </source>
</evidence>
<gene>
    <name evidence="2" type="ORF">HXN55_10175</name>
</gene>
<protein>
    <submittedName>
        <fullName evidence="2">Conjugative transposon protein TraK</fullName>
    </submittedName>
</protein>
<reference evidence="2" key="1">
    <citation type="submission" date="2020-04" db="EMBL/GenBank/DDBJ databases">
        <title>Deep metagenomics examines the oral microbiome during advanced dental caries in children, revealing novel taxa and co-occurrences with host molecules.</title>
        <authorList>
            <person name="Baker J.L."/>
            <person name="Morton J.T."/>
            <person name="Dinis M."/>
            <person name="Alvarez R."/>
            <person name="Tran N.C."/>
            <person name="Knight R."/>
            <person name="Edlund A."/>
        </authorList>
    </citation>
    <scope>NUCLEOTIDE SEQUENCE</scope>
    <source>
        <strain evidence="2">JCVI_32_bin.50</strain>
    </source>
</reference>
<accession>A0A9D5WZQ2</accession>
<keyword evidence="1" id="KW-0472">Membrane</keyword>
<dbReference type="Proteomes" id="UP000787419">
    <property type="component" value="Unassembled WGS sequence"/>
</dbReference>
<organism evidence="2 3">
    <name type="scientific">Prevotella nigrescens</name>
    <dbReference type="NCBI Taxonomy" id="28133"/>
    <lineage>
        <taxon>Bacteria</taxon>
        <taxon>Pseudomonadati</taxon>
        <taxon>Bacteroidota</taxon>
        <taxon>Bacteroidia</taxon>
        <taxon>Bacteroidales</taxon>
        <taxon>Prevotellaceae</taxon>
        <taxon>Prevotella</taxon>
    </lineage>
</organism>
<feature type="non-terminal residue" evidence="2">
    <location>
        <position position="82"/>
    </location>
</feature>
<dbReference type="EMBL" id="JABZTM010000136">
    <property type="protein sequence ID" value="MBF1447729.1"/>
    <property type="molecule type" value="Genomic_DNA"/>
</dbReference>
<keyword evidence="1" id="KW-0812">Transmembrane</keyword>
<feature type="transmembrane region" description="Helical" evidence="1">
    <location>
        <begin position="16"/>
        <end position="36"/>
    </location>
</feature>